<evidence type="ECO:0000313" key="2">
    <source>
        <dbReference type="Proteomes" id="UP001234297"/>
    </source>
</evidence>
<evidence type="ECO:0000313" key="1">
    <source>
        <dbReference type="EMBL" id="KAJ8633829.1"/>
    </source>
</evidence>
<gene>
    <name evidence="1" type="ORF">MRB53_027165</name>
</gene>
<proteinExistence type="predicted"/>
<dbReference type="Proteomes" id="UP001234297">
    <property type="component" value="Chromosome 8"/>
</dbReference>
<protein>
    <submittedName>
        <fullName evidence="1">Uncharacterized protein</fullName>
    </submittedName>
</protein>
<name>A0ACC2LK88_PERAE</name>
<comment type="caution">
    <text evidence="1">The sequence shown here is derived from an EMBL/GenBank/DDBJ whole genome shotgun (WGS) entry which is preliminary data.</text>
</comment>
<sequence>MHLDRPVGFSRQKLSAIRDFPSQFGKYGQIPQEIDGKWSDGGSFGFPGVFVGSELPKSAESSGGMELSDSVDLPKPKAGELLMCIDQNGFLQPFNNLEVEIANQSELVEMPSSLGKTETVVSQGANVDMLDTTDTGEGEEENVPKIYPPSRRISGHRDFPFGCGRDAQPMPKEEVQEGITLGSKKAYEDCPSVEMDGNLKYTAGKSEGGVIKETEGEGEFLSDKLVVLTKIAGEEEKEEEPVVGYIQRSVHKETNDKSFKRNTDSLEGKIATRKSTRISKSSFQRKYNAAFKVEEDSLPHGDGEKRVAPCQELSLTLIPFGPNPSGKSDDPRRKVRETLRLFQAMCRKLLREEEANPDLRARTSGRIDLTVVKLLKKENLCVNTGMPILGAVPGVEVGDEFHFRVELAIIGLHRPYQSGIDYMKQNKIVLATSVVASGGYEDDMDGSDVLIYSGQGGKPAGVDKQAEDQKLERGNLALKNSIDAKTPVRVIHGFKELRGSDSQDVKGKKIITYTYNGLYLVENYWQERGDHGRFIFKFQMRRLPGQPELAIKEIKKSKKSAEREGLCIADISQGKEKIAICVVNTIDDERPLPVEYTTTMIYPPWYTPTVPRGGCDCIDGCSDSKKCVCVNKNGGEIPFNHDGAIVEAKRLVYECGPSCKCPPSCYNRVSQHGITFKLEVFKTVSRGWGVRSLTSIPSGSFICEYAGELLNDKEAERRISNDEYLFDIGRNYSELQLWEGQSSFGPTDSQSSAPEKVTEDGEYTIDAAKHGNVGRFINHSCSPNLYAQNVLFDHDDESKPHVMLFAAENIPPLQELTYHYNYKIGEVRDSFGNIKQKNCYCGSHECTGRLY</sequence>
<keyword evidence="2" id="KW-1185">Reference proteome</keyword>
<dbReference type="EMBL" id="CM056816">
    <property type="protein sequence ID" value="KAJ8633829.1"/>
    <property type="molecule type" value="Genomic_DNA"/>
</dbReference>
<reference evidence="1 2" key="1">
    <citation type="journal article" date="2022" name="Hortic Res">
        <title>A haplotype resolved chromosomal level avocado genome allows analysis of novel avocado genes.</title>
        <authorList>
            <person name="Nath O."/>
            <person name="Fletcher S.J."/>
            <person name="Hayward A."/>
            <person name="Shaw L.M."/>
            <person name="Masouleh A.K."/>
            <person name="Furtado A."/>
            <person name="Henry R.J."/>
            <person name="Mitter N."/>
        </authorList>
    </citation>
    <scope>NUCLEOTIDE SEQUENCE [LARGE SCALE GENOMIC DNA]</scope>
    <source>
        <strain evidence="2">cv. Hass</strain>
    </source>
</reference>
<organism evidence="1 2">
    <name type="scientific">Persea americana</name>
    <name type="common">Avocado</name>
    <dbReference type="NCBI Taxonomy" id="3435"/>
    <lineage>
        <taxon>Eukaryota</taxon>
        <taxon>Viridiplantae</taxon>
        <taxon>Streptophyta</taxon>
        <taxon>Embryophyta</taxon>
        <taxon>Tracheophyta</taxon>
        <taxon>Spermatophyta</taxon>
        <taxon>Magnoliopsida</taxon>
        <taxon>Magnoliidae</taxon>
        <taxon>Laurales</taxon>
        <taxon>Lauraceae</taxon>
        <taxon>Persea</taxon>
    </lineage>
</organism>
<accession>A0ACC2LK88</accession>